<feature type="signal peptide" evidence="4">
    <location>
        <begin position="1"/>
        <end position="19"/>
    </location>
</feature>
<organism evidence="6 7">
    <name type="scientific">Rubroshorea leprosula</name>
    <dbReference type="NCBI Taxonomy" id="152421"/>
    <lineage>
        <taxon>Eukaryota</taxon>
        <taxon>Viridiplantae</taxon>
        <taxon>Streptophyta</taxon>
        <taxon>Embryophyta</taxon>
        <taxon>Tracheophyta</taxon>
        <taxon>Spermatophyta</taxon>
        <taxon>Magnoliopsida</taxon>
        <taxon>eudicotyledons</taxon>
        <taxon>Gunneridae</taxon>
        <taxon>Pentapetalae</taxon>
        <taxon>rosids</taxon>
        <taxon>malvids</taxon>
        <taxon>Malvales</taxon>
        <taxon>Dipterocarpaceae</taxon>
        <taxon>Rubroshorea</taxon>
    </lineage>
</organism>
<evidence type="ECO:0000259" key="5">
    <source>
        <dbReference type="PROSITE" id="PS00774"/>
    </source>
</evidence>
<dbReference type="PANTHER" id="PTHR22595:SF79">
    <property type="entry name" value="CHITINASE 12"/>
    <property type="match status" value="1"/>
</dbReference>
<proteinExistence type="predicted"/>
<evidence type="ECO:0000256" key="2">
    <source>
        <dbReference type="ARBA" id="ARBA00022821"/>
    </source>
</evidence>
<sequence>MGVLALVLFALADITLLISRSLFNEMLKLRNDAACPAKGFYTYDAFIVAANSSWRFWWVGYRLGWSICMGLLLSLRASNYNYGPAERAITHNLLNDPDAVARDADISFKTALWFWMTPQSPKPSSYDVITRKWRPSAQTWQLVKCLGTRSLPT</sequence>
<evidence type="ECO:0000313" key="6">
    <source>
        <dbReference type="EMBL" id="GKV21930.1"/>
    </source>
</evidence>
<dbReference type="PROSITE" id="PS00774">
    <property type="entry name" value="CHITINASE_19_2"/>
    <property type="match status" value="1"/>
</dbReference>
<dbReference type="EMBL" id="BPVZ01000058">
    <property type="protein sequence ID" value="GKV21930.1"/>
    <property type="molecule type" value="Genomic_DNA"/>
</dbReference>
<dbReference type="InterPro" id="IPR000726">
    <property type="entry name" value="Glyco_hydro_19_cat"/>
</dbReference>
<dbReference type="CDD" id="cd00325">
    <property type="entry name" value="chitinase_GH19"/>
    <property type="match status" value="1"/>
</dbReference>
<protein>
    <recommendedName>
        <fullName evidence="5">Glycoside hydrolase family 19 catalytic domain-containing protein</fullName>
    </recommendedName>
</protein>
<gene>
    <name evidence="6" type="ORF">SLEP1_g31853</name>
</gene>
<evidence type="ECO:0000256" key="4">
    <source>
        <dbReference type="SAM" id="SignalP"/>
    </source>
</evidence>
<keyword evidence="2" id="KW-0611">Plant defense</keyword>
<dbReference type="Gene3D" id="1.10.530.10">
    <property type="match status" value="1"/>
</dbReference>
<dbReference type="SUPFAM" id="SSF53955">
    <property type="entry name" value="Lysozyme-like"/>
    <property type="match status" value="1"/>
</dbReference>
<dbReference type="InterPro" id="IPR023346">
    <property type="entry name" value="Lysozyme-like_dom_sf"/>
</dbReference>
<evidence type="ECO:0000313" key="7">
    <source>
        <dbReference type="Proteomes" id="UP001054252"/>
    </source>
</evidence>
<evidence type="ECO:0000256" key="1">
    <source>
        <dbReference type="ARBA" id="ARBA00022669"/>
    </source>
</evidence>
<feature type="chain" id="PRO_5043808940" description="Glycoside hydrolase family 19 catalytic domain-containing protein" evidence="4">
    <location>
        <begin position="20"/>
        <end position="153"/>
    </location>
</feature>
<dbReference type="Pfam" id="PF00182">
    <property type="entry name" value="Glyco_hydro_19"/>
    <property type="match status" value="2"/>
</dbReference>
<comment type="caution">
    <text evidence="6">The sequence shown here is derived from an EMBL/GenBank/DDBJ whole genome shotgun (WGS) entry which is preliminary data.</text>
</comment>
<dbReference type="Proteomes" id="UP001054252">
    <property type="component" value="Unassembled WGS sequence"/>
</dbReference>
<dbReference type="PANTHER" id="PTHR22595">
    <property type="entry name" value="CHITINASE-RELATED"/>
    <property type="match status" value="1"/>
</dbReference>
<keyword evidence="7" id="KW-1185">Reference proteome</keyword>
<dbReference type="GO" id="GO:0004568">
    <property type="term" value="F:chitinase activity"/>
    <property type="evidence" value="ECO:0007669"/>
    <property type="project" value="InterPro"/>
</dbReference>
<keyword evidence="3" id="KW-1015">Disulfide bond</keyword>
<keyword evidence="1" id="KW-0147">Chitin-binding</keyword>
<dbReference type="AlphaFoldDB" id="A0AAV5KBI0"/>
<feature type="domain" description="Glycoside hydrolase family 19 catalytic" evidence="5">
    <location>
        <begin position="106"/>
        <end position="116"/>
    </location>
</feature>
<dbReference type="GO" id="GO:0050832">
    <property type="term" value="P:defense response to fungus"/>
    <property type="evidence" value="ECO:0007669"/>
    <property type="project" value="TreeGrafter"/>
</dbReference>
<dbReference type="GO" id="GO:0016998">
    <property type="term" value="P:cell wall macromolecule catabolic process"/>
    <property type="evidence" value="ECO:0007669"/>
    <property type="project" value="InterPro"/>
</dbReference>
<accession>A0AAV5KBI0</accession>
<name>A0AAV5KBI0_9ROSI</name>
<reference evidence="6 7" key="1">
    <citation type="journal article" date="2021" name="Commun. Biol.">
        <title>The genome of Shorea leprosula (Dipterocarpaceae) highlights the ecological relevance of drought in aseasonal tropical rainforests.</title>
        <authorList>
            <person name="Ng K.K.S."/>
            <person name="Kobayashi M.J."/>
            <person name="Fawcett J.A."/>
            <person name="Hatakeyama M."/>
            <person name="Paape T."/>
            <person name="Ng C.H."/>
            <person name="Ang C.C."/>
            <person name="Tnah L.H."/>
            <person name="Lee C.T."/>
            <person name="Nishiyama T."/>
            <person name="Sese J."/>
            <person name="O'Brien M.J."/>
            <person name="Copetti D."/>
            <person name="Mohd Noor M.I."/>
            <person name="Ong R.C."/>
            <person name="Putra M."/>
            <person name="Sireger I.Z."/>
            <person name="Indrioko S."/>
            <person name="Kosugi Y."/>
            <person name="Izuno A."/>
            <person name="Isagi Y."/>
            <person name="Lee S.L."/>
            <person name="Shimizu K.K."/>
        </authorList>
    </citation>
    <scope>NUCLEOTIDE SEQUENCE [LARGE SCALE GENOMIC DNA]</scope>
    <source>
        <strain evidence="6">214</strain>
    </source>
</reference>
<dbReference type="GO" id="GO:0006032">
    <property type="term" value="P:chitin catabolic process"/>
    <property type="evidence" value="ECO:0007669"/>
    <property type="project" value="InterPro"/>
</dbReference>
<keyword evidence="4" id="KW-0732">Signal</keyword>
<evidence type="ECO:0000256" key="3">
    <source>
        <dbReference type="ARBA" id="ARBA00023157"/>
    </source>
</evidence>
<dbReference type="GO" id="GO:0008061">
    <property type="term" value="F:chitin binding"/>
    <property type="evidence" value="ECO:0007669"/>
    <property type="project" value="UniProtKB-KW"/>
</dbReference>